<dbReference type="AlphaFoldDB" id="A0A7U3VM11"/>
<dbReference type="Proteomes" id="UP000595703">
    <property type="component" value="Chromosome"/>
</dbReference>
<protein>
    <recommendedName>
        <fullName evidence="4">DUF11 domain-containing protein</fullName>
    </recommendedName>
</protein>
<keyword evidence="2" id="KW-0472">Membrane</keyword>
<evidence type="ECO:0000256" key="2">
    <source>
        <dbReference type="SAM" id="Phobius"/>
    </source>
</evidence>
<reference evidence="5 6" key="2">
    <citation type="journal article" date="2011" name="J. Antibiot.">
        <title>Furaquinocins I and J: novel polyketide isoprenoid hybrid compounds from Streptomyces reveromyceticus SN-593.</title>
        <authorList>
            <person name="Panthee S."/>
            <person name="Takahashi S."/>
            <person name="Takagi H."/>
            <person name="Nogawa T."/>
            <person name="Oowada E."/>
            <person name="Uramoto M."/>
            <person name="Osada H."/>
        </authorList>
    </citation>
    <scope>NUCLEOTIDE SEQUENCE [LARGE SCALE GENOMIC DNA]</scope>
    <source>
        <strain evidence="5 6">SN-593</strain>
    </source>
</reference>
<dbReference type="Pfam" id="PF01345">
    <property type="entry name" value="DUF11"/>
    <property type="match status" value="1"/>
</dbReference>
<proteinExistence type="predicted"/>
<dbReference type="KEGG" id="arev:RVR_1244"/>
<feature type="region of interest" description="Disordered" evidence="1">
    <location>
        <begin position="268"/>
        <end position="297"/>
    </location>
</feature>
<feature type="signal peptide" evidence="3">
    <location>
        <begin position="1"/>
        <end position="33"/>
    </location>
</feature>
<evidence type="ECO:0000256" key="1">
    <source>
        <dbReference type="SAM" id="MobiDB-lite"/>
    </source>
</evidence>
<reference evidence="5 6" key="1">
    <citation type="journal article" date="2010" name="J. Bacteriol.">
        <title>Biochemical characterization of a novel indole prenyltransferase from Streptomyces sp. SN-593.</title>
        <authorList>
            <person name="Takahashi S."/>
            <person name="Takagi H."/>
            <person name="Toyoda A."/>
            <person name="Uramoto M."/>
            <person name="Nogawa T."/>
            <person name="Ueki M."/>
            <person name="Sakaki Y."/>
            <person name="Osada H."/>
        </authorList>
    </citation>
    <scope>NUCLEOTIDE SEQUENCE [LARGE SCALE GENOMIC DNA]</scope>
    <source>
        <strain evidence="5 6">SN-593</strain>
    </source>
</reference>
<feature type="compositionally biased region" description="Low complexity" evidence="1">
    <location>
        <begin position="463"/>
        <end position="480"/>
    </location>
</feature>
<feature type="region of interest" description="Disordered" evidence="1">
    <location>
        <begin position="447"/>
        <end position="493"/>
    </location>
</feature>
<keyword evidence="6" id="KW-1185">Reference proteome</keyword>
<feature type="compositionally biased region" description="Gly residues" evidence="1">
    <location>
        <begin position="447"/>
        <end position="462"/>
    </location>
</feature>
<accession>A0A7U3VM11</accession>
<evidence type="ECO:0000256" key="3">
    <source>
        <dbReference type="SAM" id="SignalP"/>
    </source>
</evidence>
<evidence type="ECO:0000313" key="6">
    <source>
        <dbReference type="Proteomes" id="UP000595703"/>
    </source>
</evidence>
<feature type="domain" description="DUF11" evidence="4">
    <location>
        <begin position="308"/>
        <end position="441"/>
    </location>
</feature>
<dbReference type="EMBL" id="AP018365">
    <property type="protein sequence ID" value="BBA96099.1"/>
    <property type="molecule type" value="Genomic_DNA"/>
</dbReference>
<evidence type="ECO:0000313" key="5">
    <source>
        <dbReference type="EMBL" id="BBA96099.1"/>
    </source>
</evidence>
<gene>
    <name evidence="5" type="ORF">RVR_1244</name>
</gene>
<feature type="chain" id="PRO_5032712932" description="DUF11 domain-containing protein" evidence="3">
    <location>
        <begin position="34"/>
        <end position="532"/>
    </location>
</feature>
<evidence type="ECO:0000259" key="4">
    <source>
        <dbReference type="Pfam" id="PF01345"/>
    </source>
</evidence>
<keyword evidence="2" id="KW-1133">Transmembrane helix</keyword>
<reference evidence="5 6" key="4">
    <citation type="journal article" date="2020" name="Sci. Rep.">
        <title>beta-carboline chemical signals induce reveromycin production through a LuxR family regulator in Streptomyces sp. SN-593.</title>
        <authorList>
            <person name="Panthee S."/>
            <person name="Kito N."/>
            <person name="Hayashi T."/>
            <person name="Shimizu T."/>
            <person name="Ishikawa J."/>
            <person name="Hamamoto H."/>
            <person name="Osada H."/>
            <person name="Takahashi S."/>
        </authorList>
    </citation>
    <scope>NUCLEOTIDE SEQUENCE [LARGE SCALE GENOMIC DNA]</scope>
    <source>
        <strain evidence="5 6">SN-593</strain>
    </source>
</reference>
<feature type="transmembrane region" description="Helical" evidence="2">
    <location>
        <begin position="502"/>
        <end position="522"/>
    </location>
</feature>
<dbReference type="InterPro" id="IPR001434">
    <property type="entry name" value="OmcB-like_DUF11"/>
</dbReference>
<reference evidence="5 6" key="3">
    <citation type="journal article" date="2011" name="Nat. Chem. Biol.">
        <title>Reveromycin A biosynthesis uses RevG and RevJ for stereospecific spiroacetal formation.</title>
        <authorList>
            <person name="Takahashi S."/>
            <person name="Toyoda A."/>
            <person name="Sekiyama Y."/>
            <person name="Takagi H."/>
            <person name="Nogawa T."/>
            <person name="Uramoto M."/>
            <person name="Suzuki R."/>
            <person name="Koshino H."/>
            <person name="Kumano T."/>
            <person name="Panthee S."/>
            <person name="Dairi T."/>
            <person name="Ishikawa J."/>
            <person name="Ikeda H."/>
            <person name="Sakaki Y."/>
            <person name="Osada H."/>
        </authorList>
    </citation>
    <scope>NUCLEOTIDE SEQUENCE [LARGE SCALE GENOMIC DNA]</scope>
    <source>
        <strain evidence="5 6">SN-593</strain>
    </source>
</reference>
<sequence length="532" mass="52899">MMSTHRWRRWAATLAAAAVTLVGGALATGPAHADEGSAPYLFAGTPVGLAVPDDGDGQVSWGLDSQGATLHDVHVTVDITGISSFATSSDDYCAGGLCTFDRGDVGPSGTGGIVDIRALPGAALGAGGTAVITATAAGVTFAPFTVKVTVGRVDLVVDTLQRIDDAAPGSTLTEPLTVANVGSLTAATTDYRLALSPGLSFATRFPNCDYTDSTAEGWEATVATCHFSRPVEPGRKYRLSTPLTIGVKKSALHEIFSYAPTATSTAVPAAPRSAGAGDLTLVPDGSAPSGGSGRQAQQNIDAANTADIALTGDTATARPGDTATLTATAANRGPATVDRYTFDDELTVMVDIPKGTTATQVPAGCVPWDNGTRDPALGAPRYQCDLDGVFDSGHTQKLTFKVKVGADAPATTSGTLVAQLADQGALPYDDHLADNKAAFTVKVPGGASTGTGSTGGAGGGNQGSTQTGTASGSSGDSGTTGTTGGGAPSATGSLAHTGSNGAIPLALASLAALAVGGAALALTRTRRTRPRP</sequence>
<name>A0A7U3VM11_9ACTN</name>
<keyword evidence="2" id="KW-0812">Transmembrane</keyword>
<keyword evidence="3" id="KW-0732">Signal</keyword>
<organism evidence="5 6">
    <name type="scientific">Actinacidiphila reveromycinica</name>
    <dbReference type="NCBI Taxonomy" id="659352"/>
    <lineage>
        <taxon>Bacteria</taxon>
        <taxon>Bacillati</taxon>
        <taxon>Actinomycetota</taxon>
        <taxon>Actinomycetes</taxon>
        <taxon>Kitasatosporales</taxon>
        <taxon>Streptomycetaceae</taxon>
        <taxon>Actinacidiphila</taxon>
    </lineage>
</organism>